<feature type="region of interest" description="Disordered" evidence="1">
    <location>
        <begin position="30"/>
        <end position="61"/>
    </location>
</feature>
<name>A0A439D258_9PEZI</name>
<dbReference type="Proteomes" id="UP000286045">
    <property type="component" value="Unassembled WGS sequence"/>
</dbReference>
<comment type="caution">
    <text evidence="2">The sequence shown here is derived from an EMBL/GenBank/DDBJ whole genome shotgun (WGS) entry which is preliminary data.</text>
</comment>
<evidence type="ECO:0000313" key="2">
    <source>
        <dbReference type="EMBL" id="RWA08377.1"/>
    </source>
</evidence>
<evidence type="ECO:0000256" key="1">
    <source>
        <dbReference type="SAM" id="MobiDB-lite"/>
    </source>
</evidence>
<dbReference type="EMBL" id="RYZI01000203">
    <property type="protein sequence ID" value="RWA08377.1"/>
    <property type="molecule type" value="Genomic_DNA"/>
</dbReference>
<proteinExistence type="predicted"/>
<sequence length="489" mass="55701">MADTIRGSGLTIAHNALAALVEDPERLDRMRGRFSDSPPSYRSRESGTPTRTNSSNPPTSVQERYRLRETELFRDHRASFPSNQFDIQIRELADELYEREYPDRPRGMPADRIPHYRARAATIITKRWVDQGIWKDEWHEAGPYGNWKHEEPLQFDGEVEAQHRGLFGTIREEPARIEKRAQVEKERDASRPYYQFLWQMSHERQQVQDEMGVDLCSVELDLADVNTKAYECVKNDWMKRGYWHHKWGILPGMWWKHERPLEDLIGEDPVYTELGRLMAEARANRVGDERPSLVPRVNLFDRPNLFRGSPRISQHSHEGRSPWGGSRPDLFQGFSPVSRHSYEGRLPLDQGYPAQNSPGSSPAAQPAPQIARSASEDTTEILEPEDIQNILENRSVAKAMKRRPGRPRKNGAGEASSSAPAAPRRSKRLQEAKFSEVPETAVAGPSKGKAKARRQRAVASSPPASSAKPQGVSKKKRAITTKRRTRKAN</sequence>
<feature type="compositionally biased region" description="Basic residues" evidence="1">
    <location>
        <begin position="473"/>
        <end position="489"/>
    </location>
</feature>
<reference evidence="2 3" key="1">
    <citation type="submission" date="2018-12" db="EMBL/GenBank/DDBJ databases">
        <title>Draft genome sequence of Xylaria grammica IHI A82.</title>
        <authorList>
            <person name="Buettner E."/>
            <person name="Kellner H."/>
        </authorList>
    </citation>
    <scope>NUCLEOTIDE SEQUENCE [LARGE SCALE GENOMIC DNA]</scope>
    <source>
        <strain evidence="2 3">IHI A82</strain>
    </source>
</reference>
<feature type="compositionally biased region" description="Low complexity" evidence="1">
    <location>
        <begin position="457"/>
        <end position="469"/>
    </location>
</feature>
<feature type="compositionally biased region" description="Low complexity" evidence="1">
    <location>
        <begin position="353"/>
        <end position="373"/>
    </location>
</feature>
<feature type="compositionally biased region" description="Basic residues" evidence="1">
    <location>
        <begin position="399"/>
        <end position="409"/>
    </location>
</feature>
<evidence type="ECO:0000313" key="3">
    <source>
        <dbReference type="Proteomes" id="UP000286045"/>
    </source>
</evidence>
<dbReference type="AlphaFoldDB" id="A0A439D258"/>
<organism evidence="2 3">
    <name type="scientific">Xylaria grammica</name>
    <dbReference type="NCBI Taxonomy" id="363999"/>
    <lineage>
        <taxon>Eukaryota</taxon>
        <taxon>Fungi</taxon>
        <taxon>Dikarya</taxon>
        <taxon>Ascomycota</taxon>
        <taxon>Pezizomycotina</taxon>
        <taxon>Sordariomycetes</taxon>
        <taxon>Xylariomycetidae</taxon>
        <taxon>Xylariales</taxon>
        <taxon>Xylariaceae</taxon>
        <taxon>Xylaria</taxon>
    </lineage>
</organism>
<feature type="region of interest" description="Disordered" evidence="1">
    <location>
        <begin position="308"/>
        <end position="489"/>
    </location>
</feature>
<dbReference type="STRING" id="363999.A0A439D258"/>
<accession>A0A439D258</accession>
<keyword evidence="3" id="KW-1185">Reference proteome</keyword>
<feature type="compositionally biased region" description="Low complexity" evidence="1">
    <location>
        <begin position="46"/>
        <end position="60"/>
    </location>
</feature>
<protein>
    <submittedName>
        <fullName evidence="2">Uncharacterized protein</fullName>
    </submittedName>
</protein>
<feature type="compositionally biased region" description="Acidic residues" evidence="1">
    <location>
        <begin position="377"/>
        <end position="386"/>
    </location>
</feature>
<gene>
    <name evidence="2" type="ORF">EKO27_g6731</name>
</gene>